<protein>
    <submittedName>
        <fullName evidence="1">Uncharacterized protein</fullName>
    </submittedName>
</protein>
<evidence type="ECO:0000313" key="2">
    <source>
        <dbReference type="Proteomes" id="UP000294847"/>
    </source>
</evidence>
<sequence>MLVFSYAKLSRTAPSRVQMQNAREEIPTGREECCSNNAFGNRCRI</sequence>
<gene>
    <name evidence="1" type="ORF">PoMZ_01076</name>
</gene>
<proteinExistence type="predicted"/>
<dbReference type="EMBL" id="CP034205">
    <property type="protein sequence ID" value="QBZ56170.1"/>
    <property type="molecule type" value="Genomic_DNA"/>
</dbReference>
<organism evidence="1 2">
    <name type="scientific">Pyricularia oryzae</name>
    <name type="common">Rice blast fungus</name>
    <name type="synonym">Magnaporthe oryzae</name>
    <dbReference type="NCBI Taxonomy" id="318829"/>
    <lineage>
        <taxon>Eukaryota</taxon>
        <taxon>Fungi</taxon>
        <taxon>Dikarya</taxon>
        <taxon>Ascomycota</taxon>
        <taxon>Pezizomycotina</taxon>
        <taxon>Sordariomycetes</taxon>
        <taxon>Sordariomycetidae</taxon>
        <taxon>Magnaporthales</taxon>
        <taxon>Pyriculariaceae</taxon>
        <taxon>Pyricularia</taxon>
    </lineage>
</organism>
<reference evidence="1 2" key="1">
    <citation type="journal article" date="2019" name="Mol. Biol. Evol.">
        <title>Blast fungal genomes show frequent chromosomal changes, gene gains and losses, and effector gene turnover.</title>
        <authorList>
            <person name="Gomez Luciano L.B."/>
            <person name="Jason Tsai I."/>
            <person name="Chuma I."/>
            <person name="Tosa Y."/>
            <person name="Chen Y.H."/>
            <person name="Li J.Y."/>
            <person name="Li M.Y."/>
            <person name="Jade Lu M.Y."/>
            <person name="Nakayashiki H."/>
            <person name="Li W.H."/>
        </authorList>
    </citation>
    <scope>NUCLEOTIDE SEQUENCE [LARGE SCALE GENOMIC DNA]</scope>
    <source>
        <strain evidence="1">MZ5-1-6</strain>
    </source>
</reference>
<accession>A0A4P7N7X4</accession>
<dbReference type="AlphaFoldDB" id="A0A4P7N7X4"/>
<evidence type="ECO:0000313" key="1">
    <source>
        <dbReference type="EMBL" id="QBZ56170.1"/>
    </source>
</evidence>
<dbReference type="Proteomes" id="UP000294847">
    <property type="component" value="Chromosome 2"/>
</dbReference>
<name>A0A4P7N7X4_PYROR</name>